<dbReference type="InterPro" id="IPR005119">
    <property type="entry name" value="LysR_subst-bd"/>
</dbReference>
<name>A0A7W8MCY8_9HYPH</name>
<dbReference type="Gene3D" id="1.10.10.10">
    <property type="entry name" value="Winged helix-like DNA-binding domain superfamily/Winged helix DNA-binding domain"/>
    <property type="match status" value="1"/>
</dbReference>
<evidence type="ECO:0000256" key="5">
    <source>
        <dbReference type="ARBA" id="ARBA00054626"/>
    </source>
</evidence>
<keyword evidence="3" id="KW-0238">DNA-binding</keyword>
<dbReference type="PANTHER" id="PTHR30537:SF74">
    <property type="entry name" value="HTH-TYPE TRANSCRIPTIONAL REGULATOR TRPI"/>
    <property type="match status" value="1"/>
</dbReference>
<evidence type="ECO:0000256" key="3">
    <source>
        <dbReference type="ARBA" id="ARBA00023125"/>
    </source>
</evidence>
<dbReference type="GO" id="GO:0006351">
    <property type="term" value="P:DNA-templated transcription"/>
    <property type="evidence" value="ECO:0007669"/>
    <property type="project" value="TreeGrafter"/>
</dbReference>
<dbReference type="RefSeq" id="WP_246035019.1">
    <property type="nucleotide sequence ID" value="NZ_JACHGA010000003.1"/>
</dbReference>
<evidence type="ECO:0000256" key="7">
    <source>
        <dbReference type="ARBA" id="ARBA00083243"/>
    </source>
</evidence>
<proteinExistence type="inferred from homology"/>
<dbReference type="InterPro" id="IPR058163">
    <property type="entry name" value="LysR-type_TF_proteobact-type"/>
</dbReference>
<evidence type="ECO:0000256" key="1">
    <source>
        <dbReference type="ARBA" id="ARBA00009437"/>
    </source>
</evidence>
<dbReference type="AlphaFoldDB" id="A0A7W8MCY8"/>
<dbReference type="SUPFAM" id="SSF53850">
    <property type="entry name" value="Periplasmic binding protein-like II"/>
    <property type="match status" value="1"/>
</dbReference>
<evidence type="ECO:0000259" key="8">
    <source>
        <dbReference type="PROSITE" id="PS50931"/>
    </source>
</evidence>
<dbReference type="Pfam" id="PF03466">
    <property type="entry name" value="LysR_substrate"/>
    <property type="match status" value="1"/>
</dbReference>
<dbReference type="Pfam" id="PF00126">
    <property type="entry name" value="HTH_1"/>
    <property type="match status" value="1"/>
</dbReference>
<dbReference type="InterPro" id="IPR036390">
    <property type="entry name" value="WH_DNA-bd_sf"/>
</dbReference>
<dbReference type="FunFam" id="1.10.10.10:FF:000001">
    <property type="entry name" value="LysR family transcriptional regulator"/>
    <property type="match status" value="1"/>
</dbReference>
<dbReference type="GO" id="GO:0043565">
    <property type="term" value="F:sequence-specific DNA binding"/>
    <property type="evidence" value="ECO:0007669"/>
    <property type="project" value="TreeGrafter"/>
</dbReference>
<feature type="domain" description="HTH lysR-type" evidence="8">
    <location>
        <begin position="5"/>
        <end position="62"/>
    </location>
</feature>
<dbReference type="PRINTS" id="PR00039">
    <property type="entry name" value="HTHLYSR"/>
</dbReference>
<keyword evidence="2" id="KW-0805">Transcription regulation</keyword>
<evidence type="ECO:0000256" key="6">
    <source>
        <dbReference type="ARBA" id="ARBA00067332"/>
    </source>
</evidence>
<sequence>MRRLPALSAMKVFEVVGQTRSFTRAAEQLNLTQSAVSRQVRNLEEQLGETLVIRRHHHLELTPSGAELLASLQQAFHTVEMTVRNIREKSNLRRLRINVPPTFAKRWLLPRLTSLRAFLPDVDLSITTDLEDNLSDRGMIDCAIRFGDGEWPSLRSERLFAERHIAVCAPHLLADLRDAEAIDLSRFTFLHVLASADQRYLTWQRWLDAAGLAETDTQGGLEFDLLDLVIEAACNGLGVAVADRSMVAPLMQTGALTQVLDVEVEGHESYWLVTRTDSAQSPHVGAFRRWLSHEIGGSSVALPRQASA</sequence>
<dbReference type="PROSITE" id="PS50931">
    <property type="entry name" value="HTH_LYSR"/>
    <property type="match status" value="1"/>
</dbReference>
<dbReference type="SUPFAM" id="SSF46785">
    <property type="entry name" value="Winged helix' DNA-binding domain"/>
    <property type="match status" value="1"/>
</dbReference>
<dbReference type="Gene3D" id="3.40.190.10">
    <property type="entry name" value="Periplasmic binding protein-like II"/>
    <property type="match status" value="2"/>
</dbReference>
<comment type="caution">
    <text evidence="9">The sequence shown here is derived from an EMBL/GenBank/DDBJ whole genome shotgun (WGS) entry which is preliminary data.</text>
</comment>
<dbReference type="CDD" id="cd08432">
    <property type="entry name" value="PBP2_GcdR_TrpI_HvrB_AmpR_like"/>
    <property type="match status" value="1"/>
</dbReference>
<dbReference type="InterPro" id="IPR036388">
    <property type="entry name" value="WH-like_DNA-bd_sf"/>
</dbReference>
<gene>
    <name evidence="9" type="ORF">HNR26_001777</name>
</gene>
<comment type="similarity">
    <text evidence="1">Belongs to the LysR transcriptional regulatory family.</text>
</comment>
<dbReference type="PANTHER" id="PTHR30537">
    <property type="entry name" value="HTH-TYPE TRANSCRIPTIONAL REGULATOR"/>
    <property type="match status" value="1"/>
</dbReference>
<dbReference type="EMBL" id="JACHGA010000003">
    <property type="protein sequence ID" value="MBB5275729.1"/>
    <property type="molecule type" value="Genomic_DNA"/>
</dbReference>
<dbReference type="InterPro" id="IPR000847">
    <property type="entry name" value="LysR_HTH_N"/>
</dbReference>
<evidence type="ECO:0000256" key="2">
    <source>
        <dbReference type="ARBA" id="ARBA00023015"/>
    </source>
</evidence>
<reference evidence="9 10" key="1">
    <citation type="submission" date="2020-08" db="EMBL/GenBank/DDBJ databases">
        <title>Genomic Encyclopedia of Type Strains, Phase IV (KMG-IV): sequencing the most valuable type-strain genomes for metagenomic binning, comparative biology and taxonomic classification.</title>
        <authorList>
            <person name="Goeker M."/>
        </authorList>
    </citation>
    <scope>NUCLEOTIDE SEQUENCE [LARGE SCALE GENOMIC DNA]</scope>
    <source>
        <strain evidence="9 10">DSM 26376</strain>
    </source>
</reference>
<evidence type="ECO:0000256" key="4">
    <source>
        <dbReference type="ARBA" id="ARBA00023163"/>
    </source>
</evidence>
<dbReference type="GO" id="GO:0003700">
    <property type="term" value="F:DNA-binding transcription factor activity"/>
    <property type="evidence" value="ECO:0007669"/>
    <property type="project" value="InterPro"/>
</dbReference>
<evidence type="ECO:0000313" key="9">
    <source>
        <dbReference type="EMBL" id="MBB5275729.1"/>
    </source>
</evidence>
<dbReference type="Proteomes" id="UP000550895">
    <property type="component" value="Unassembled WGS sequence"/>
</dbReference>
<protein>
    <recommendedName>
        <fullName evidence="6">HTH-type transcriptional regulator TtuA</fullName>
    </recommendedName>
    <alternativeName>
        <fullName evidence="7">Tartrate utilization transcriptional regulator</fullName>
    </alternativeName>
</protein>
<keyword evidence="4" id="KW-0804">Transcription</keyword>
<organism evidence="9 10">
    <name type="scientific">Rhizobium rosettiformans</name>
    <dbReference type="NCBI Taxonomy" id="1368430"/>
    <lineage>
        <taxon>Bacteria</taxon>
        <taxon>Pseudomonadati</taxon>
        <taxon>Pseudomonadota</taxon>
        <taxon>Alphaproteobacteria</taxon>
        <taxon>Hyphomicrobiales</taxon>
        <taxon>Rhizobiaceae</taxon>
        <taxon>Rhizobium/Agrobacterium group</taxon>
        <taxon>Rhizobium</taxon>
    </lineage>
</organism>
<comment type="function">
    <text evidence="5">Transcriptional regulator of the ttuABCDE tartrate utilization operon.</text>
</comment>
<evidence type="ECO:0000313" key="10">
    <source>
        <dbReference type="Proteomes" id="UP000550895"/>
    </source>
</evidence>
<accession>A0A7W8MCY8</accession>
<keyword evidence="10" id="KW-1185">Reference proteome</keyword>